<dbReference type="GO" id="GO:0005737">
    <property type="term" value="C:cytoplasm"/>
    <property type="evidence" value="ECO:0007669"/>
    <property type="project" value="TreeGrafter"/>
</dbReference>
<dbReference type="SUPFAM" id="SSF52540">
    <property type="entry name" value="P-loop containing nucleoside triphosphate hydrolases"/>
    <property type="match status" value="1"/>
</dbReference>
<dbReference type="Pfam" id="PF03308">
    <property type="entry name" value="MeaB"/>
    <property type="match status" value="1"/>
</dbReference>
<dbReference type="GO" id="GO:0003924">
    <property type="term" value="F:GTPase activity"/>
    <property type="evidence" value="ECO:0007669"/>
    <property type="project" value="InterPro"/>
</dbReference>
<dbReference type="InterPro" id="IPR005129">
    <property type="entry name" value="GTPase_ArgK"/>
</dbReference>
<dbReference type="PANTHER" id="PTHR23408">
    <property type="entry name" value="METHYLMALONYL-COA MUTASE"/>
    <property type="match status" value="1"/>
</dbReference>
<accession>A0A382TBS3</accession>
<dbReference type="GO" id="GO:0005525">
    <property type="term" value="F:GTP binding"/>
    <property type="evidence" value="ECO:0007669"/>
    <property type="project" value="InterPro"/>
</dbReference>
<sequence length="217" mass="23497">AFIRATPSNGVLGGVSRNTREAILLCEASGYDIVIVETVGVGQSEASVKDMVDMFILLVQPASGDELQGIKRGVVEIADLLVVNKADGSLLEAAKQAQADYQNALALSRPLRASWTTPVITCSALLHINISKICESIRGYHQITLEDDTFKERRRSQATSWMWADVMDAIGHELHSSPKMSNLLLDLEKRVASGELTPKAGSKRILDALLKKTSIGP</sequence>
<dbReference type="PANTHER" id="PTHR23408:SF3">
    <property type="entry name" value="METHYLMALONIC ACIDURIA TYPE A PROTEIN, MITOCHONDRIAL"/>
    <property type="match status" value="1"/>
</dbReference>
<evidence type="ECO:0000313" key="2">
    <source>
        <dbReference type="EMBL" id="SVD18798.1"/>
    </source>
</evidence>
<organism evidence="2">
    <name type="scientific">marine metagenome</name>
    <dbReference type="NCBI Taxonomy" id="408172"/>
    <lineage>
        <taxon>unclassified sequences</taxon>
        <taxon>metagenomes</taxon>
        <taxon>ecological metagenomes</taxon>
    </lineage>
</organism>
<reference evidence="2" key="1">
    <citation type="submission" date="2018-05" db="EMBL/GenBank/DDBJ databases">
        <authorList>
            <person name="Lanie J.A."/>
            <person name="Ng W.-L."/>
            <person name="Kazmierczak K.M."/>
            <person name="Andrzejewski T.M."/>
            <person name="Davidsen T.M."/>
            <person name="Wayne K.J."/>
            <person name="Tettelin H."/>
            <person name="Glass J.I."/>
            <person name="Rusch D."/>
            <person name="Podicherti R."/>
            <person name="Tsui H.-C.T."/>
            <person name="Winkler M.E."/>
        </authorList>
    </citation>
    <scope>NUCLEOTIDE SEQUENCE</scope>
</reference>
<dbReference type="InterPro" id="IPR027417">
    <property type="entry name" value="P-loop_NTPase"/>
</dbReference>
<gene>
    <name evidence="2" type="ORF">METZ01_LOCUS371652</name>
</gene>
<dbReference type="Gene3D" id="3.40.50.300">
    <property type="entry name" value="P-loop containing nucleotide triphosphate hydrolases"/>
    <property type="match status" value="1"/>
</dbReference>
<comment type="similarity">
    <text evidence="1">Belongs to the SIMIBI class G3E GTPase family. ArgK/MeaB subfamily.</text>
</comment>
<dbReference type="Gene3D" id="1.10.287.130">
    <property type="match status" value="1"/>
</dbReference>
<evidence type="ECO:0000256" key="1">
    <source>
        <dbReference type="ARBA" id="ARBA00009625"/>
    </source>
</evidence>
<protein>
    <recommendedName>
        <fullName evidence="3">Methylmalonyl Co-A mutase-associated GTPase MeaB</fullName>
    </recommendedName>
</protein>
<feature type="non-terminal residue" evidence="2">
    <location>
        <position position="1"/>
    </location>
</feature>
<dbReference type="EMBL" id="UINC01134945">
    <property type="protein sequence ID" value="SVD18798.1"/>
    <property type="molecule type" value="Genomic_DNA"/>
</dbReference>
<evidence type="ECO:0008006" key="3">
    <source>
        <dbReference type="Google" id="ProtNLM"/>
    </source>
</evidence>
<dbReference type="AlphaFoldDB" id="A0A382TBS3"/>
<name>A0A382TBS3_9ZZZZ</name>
<proteinExistence type="inferred from homology"/>